<dbReference type="PROSITE" id="PS50268">
    <property type="entry name" value="CADHERIN_2"/>
    <property type="match status" value="3"/>
</dbReference>
<reference evidence="10 11" key="1">
    <citation type="journal article" date="2014" name="Nat. Commun.">
        <title>The rainbow trout genome provides novel insights into evolution after whole-genome duplication in vertebrates.</title>
        <authorList>
            <person name="Berthelot C."/>
            <person name="Brunet F."/>
            <person name="Chalopin D."/>
            <person name="Juanchich A."/>
            <person name="Bernard M."/>
            <person name="Noel B."/>
            <person name="Bento P."/>
            <person name="Da Silva C."/>
            <person name="Labadie K."/>
            <person name="Alberti A."/>
            <person name="Aury J.M."/>
            <person name="Louis A."/>
            <person name="Dehais P."/>
            <person name="Bardou P."/>
            <person name="Montfort J."/>
            <person name="Klopp C."/>
            <person name="Cabau C."/>
            <person name="Gaspin C."/>
            <person name="Thorgaard G.H."/>
            <person name="Boussaha M."/>
            <person name="Quillet E."/>
            <person name="Guyomard R."/>
            <person name="Galiana D."/>
            <person name="Bobe J."/>
            <person name="Volff J.N."/>
            <person name="Genet C."/>
            <person name="Wincker P."/>
            <person name="Jaillon O."/>
            <person name="Roest Crollius H."/>
            <person name="Guiguen Y."/>
        </authorList>
    </citation>
    <scope>NUCLEOTIDE SEQUENCE [LARGE SCALE GENOMIC DNA]</scope>
</reference>
<evidence type="ECO:0000313" key="11">
    <source>
        <dbReference type="Proteomes" id="UP000193380"/>
    </source>
</evidence>
<accession>A0A060XFB8</accession>
<evidence type="ECO:0000256" key="2">
    <source>
        <dbReference type="ARBA" id="ARBA00022692"/>
    </source>
</evidence>
<keyword evidence="4 8" id="KW-0106">Calcium</keyword>
<dbReference type="PaxDb" id="8022-A0A060XFB8"/>
<dbReference type="AlphaFoldDB" id="A0A060XFB8"/>
<evidence type="ECO:0000256" key="1">
    <source>
        <dbReference type="ARBA" id="ARBA00004167"/>
    </source>
</evidence>
<evidence type="ECO:0000259" key="9">
    <source>
        <dbReference type="PROSITE" id="PS50268"/>
    </source>
</evidence>
<feature type="domain" description="Cadherin" evidence="9">
    <location>
        <begin position="90"/>
        <end position="162"/>
    </location>
</feature>
<dbReference type="PROSITE" id="PS00232">
    <property type="entry name" value="CADHERIN_1"/>
    <property type="match status" value="2"/>
</dbReference>
<dbReference type="PRINTS" id="PR00205">
    <property type="entry name" value="CADHERIN"/>
</dbReference>
<evidence type="ECO:0000256" key="3">
    <source>
        <dbReference type="ARBA" id="ARBA00022737"/>
    </source>
</evidence>
<name>A0A060XFB8_ONCMY</name>
<evidence type="ECO:0000256" key="4">
    <source>
        <dbReference type="ARBA" id="ARBA00022837"/>
    </source>
</evidence>
<feature type="domain" description="Cadherin" evidence="9">
    <location>
        <begin position="267"/>
        <end position="371"/>
    </location>
</feature>
<evidence type="ECO:0000256" key="8">
    <source>
        <dbReference type="PROSITE-ProRule" id="PRU00043"/>
    </source>
</evidence>
<dbReference type="GO" id="GO:0007156">
    <property type="term" value="P:homophilic cell adhesion via plasma membrane adhesion molecules"/>
    <property type="evidence" value="ECO:0007669"/>
    <property type="project" value="InterPro"/>
</dbReference>
<keyword evidence="2" id="KW-0812">Transmembrane</keyword>
<proteinExistence type="predicted"/>
<evidence type="ECO:0000256" key="7">
    <source>
        <dbReference type="ARBA" id="ARBA00023180"/>
    </source>
</evidence>
<dbReference type="GO" id="GO:0005509">
    <property type="term" value="F:calcium ion binding"/>
    <property type="evidence" value="ECO:0007669"/>
    <property type="project" value="UniProtKB-UniRule"/>
</dbReference>
<dbReference type="InterPro" id="IPR002126">
    <property type="entry name" value="Cadherin-like_dom"/>
</dbReference>
<evidence type="ECO:0000256" key="6">
    <source>
        <dbReference type="ARBA" id="ARBA00023136"/>
    </source>
</evidence>
<dbReference type="PANTHER" id="PTHR24028">
    <property type="entry name" value="CADHERIN-87A"/>
    <property type="match status" value="1"/>
</dbReference>
<keyword evidence="5" id="KW-1133">Transmembrane helix</keyword>
<keyword evidence="7" id="KW-0325">Glycoprotein</keyword>
<gene>
    <name evidence="10" type="ORF">GSONMT00005577001</name>
</gene>
<dbReference type="STRING" id="8022.A0A060XFB8"/>
<evidence type="ECO:0000313" key="10">
    <source>
        <dbReference type="EMBL" id="CDQ78278.1"/>
    </source>
</evidence>
<feature type="domain" description="Cadherin" evidence="9">
    <location>
        <begin position="163"/>
        <end position="266"/>
    </location>
</feature>
<organism evidence="10 11">
    <name type="scientific">Oncorhynchus mykiss</name>
    <name type="common">Rainbow trout</name>
    <name type="synonym">Salmo gairdneri</name>
    <dbReference type="NCBI Taxonomy" id="8022"/>
    <lineage>
        <taxon>Eukaryota</taxon>
        <taxon>Metazoa</taxon>
        <taxon>Chordata</taxon>
        <taxon>Craniata</taxon>
        <taxon>Vertebrata</taxon>
        <taxon>Euteleostomi</taxon>
        <taxon>Actinopterygii</taxon>
        <taxon>Neopterygii</taxon>
        <taxon>Teleostei</taxon>
        <taxon>Protacanthopterygii</taxon>
        <taxon>Salmoniformes</taxon>
        <taxon>Salmonidae</taxon>
        <taxon>Salmoninae</taxon>
        <taxon>Oncorhynchus</taxon>
    </lineage>
</organism>
<dbReference type="FunFam" id="2.60.40.60:FF:000020">
    <property type="entry name" value="Dachsous cadherin-related 1b"/>
    <property type="match status" value="3"/>
</dbReference>
<evidence type="ECO:0000256" key="5">
    <source>
        <dbReference type="ARBA" id="ARBA00022989"/>
    </source>
</evidence>
<dbReference type="EMBL" id="FR905309">
    <property type="protein sequence ID" value="CDQ78278.1"/>
    <property type="molecule type" value="Genomic_DNA"/>
</dbReference>
<dbReference type="GO" id="GO:0005886">
    <property type="term" value="C:plasma membrane"/>
    <property type="evidence" value="ECO:0007669"/>
    <property type="project" value="InterPro"/>
</dbReference>
<dbReference type="InterPro" id="IPR050174">
    <property type="entry name" value="Protocadherin/Cadherin-CA"/>
</dbReference>
<keyword evidence="3" id="KW-0677">Repeat</keyword>
<keyword evidence="6" id="KW-0472">Membrane</keyword>
<dbReference type="CDD" id="cd11304">
    <property type="entry name" value="Cadherin_repeat"/>
    <property type="match status" value="3"/>
</dbReference>
<dbReference type="Pfam" id="PF00028">
    <property type="entry name" value="Cadherin"/>
    <property type="match status" value="3"/>
</dbReference>
<dbReference type="Proteomes" id="UP000193380">
    <property type="component" value="Chromosome 13"/>
</dbReference>
<dbReference type="SMART" id="SM00112">
    <property type="entry name" value="CA"/>
    <property type="match status" value="3"/>
</dbReference>
<dbReference type="GO" id="GO:0009653">
    <property type="term" value="P:anatomical structure morphogenesis"/>
    <property type="evidence" value="ECO:0007669"/>
    <property type="project" value="UniProtKB-ARBA"/>
</dbReference>
<dbReference type="PANTHER" id="PTHR24028:SF328">
    <property type="entry name" value="CADHERIN-3"/>
    <property type="match status" value="1"/>
</dbReference>
<dbReference type="Gene3D" id="2.60.40.60">
    <property type="entry name" value="Cadherins"/>
    <property type="match status" value="3"/>
</dbReference>
<protein>
    <recommendedName>
        <fullName evidence="9">Cadherin domain-containing protein</fullName>
    </recommendedName>
</protein>
<comment type="subcellular location">
    <subcellularLocation>
        <location evidence="1">Membrane</location>
        <topology evidence="1">Single-pass membrane protein</topology>
    </subcellularLocation>
</comment>
<dbReference type="SUPFAM" id="SSF49313">
    <property type="entry name" value="Cadherin-like"/>
    <property type="match status" value="3"/>
</dbReference>
<dbReference type="InterPro" id="IPR015919">
    <property type="entry name" value="Cadherin-like_sf"/>
</dbReference>
<dbReference type="InterPro" id="IPR020894">
    <property type="entry name" value="Cadherin_CS"/>
</dbReference>
<sequence>MKSVDLTCTAGSNPSPYHIPLALTLLRLQTVSVRWKLHPTTVLIPIQTLQLKGKGQGDGVGCCQIVLGLDFIYSFSLFFFFSLSLSLSPGTNGQVTYGGISDEGFSIHPATGVITTTKALDREAQEQYTLTVYARDGGVPPNFARAAVKIQVLDENDNAPAFSRLYYSLEVPENMEAVELFTLRAIDLDTGDSGEMTYTITTGDPSGDFRVDRKSGVLSTSRPLDREHRARYSLTVTALDGGSPALSSTATVEVTLLDVNDHSPQFTSPSYTTDLSEDVPIGSLVLEVSATDLDQGSNSQVLYFLSRGSQGMFIIDQHTGHVITAAPLDRERTALYTFDVCAIDSSPASPRNSTATVTVYVQDVNDNAPFFIQDPLVINISASK</sequence>